<evidence type="ECO:0000313" key="7">
    <source>
        <dbReference type="EMBL" id="BEQ14365.1"/>
    </source>
</evidence>
<reference evidence="8" key="1">
    <citation type="journal article" date="2023" name="Arch. Microbiol.">
        <title>Desulfoferula mesophilus gen. nov. sp. nov., a mesophilic sulfate-reducing bacterium isolated from a brackish lake sediment.</title>
        <authorList>
            <person name="Watanabe T."/>
            <person name="Yabe T."/>
            <person name="Tsuji J.M."/>
            <person name="Fukui M."/>
        </authorList>
    </citation>
    <scope>NUCLEOTIDE SEQUENCE [LARGE SCALE GENOMIC DNA]</scope>
    <source>
        <strain evidence="8">12FAK</strain>
    </source>
</reference>
<proteinExistence type="predicted"/>
<dbReference type="Proteomes" id="UP001366166">
    <property type="component" value="Chromosome"/>
</dbReference>
<feature type="transmembrane region" description="Helical" evidence="6">
    <location>
        <begin position="144"/>
        <end position="165"/>
    </location>
</feature>
<feature type="transmembrane region" description="Helical" evidence="6">
    <location>
        <begin position="113"/>
        <end position="137"/>
    </location>
</feature>
<evidence type="ECO:0000256" key="1">
    <source>
        <dbReference type="ARBA" id="ARBA00004651"/>
    </source>
</evidence>
<evidence type="ECO:0000313" key="8">
    <source>
        <dbReference type="Proteomes" id="UP001366166"/>
    </source>
</evidence>
<dbReference type="InterPro" id="IPR022791">
    <property type="entry name" value="L-PG_synthase/AglD"/>
</dbReference>
<feature type="transmembrane region" description="Helical" evidence="6">
    <location>
        <begin position="37"/>
        <end position="54"/>
    </location>
</feature>
<dbReference type="RefSeq" id="WP_338606080.1">
    <property type="nucleotide sequence ID" value="NZ_AP028679.1"/>
</dbReference>
<name>A0AAU9ERA1_9BACT</name>
<organism evidence="7 8">
    <name type="scientific">Desulfoferula mesophila</name>
    <dbReference type="NCBI Taxonomy" id="3058419"/>
    <lineage>
        <taxon>Bacteria</taxon>
        <taxon>Pseudomonadati</taxon>
        <taxon>Thermodesulfobacteriota</taxon>
        <taxon>Desulfarculia</taxon>
        <taxon>Desulfarculales</taxon>
        <taxon>Desulfarculaceae</taxon>
        <taxon>Desulfoferula</taxon>
    </lineage>
</organism>
<dbReference type="PANTHER" id="PTHR39087:SF2">
    <property type="entry name" value="UPF0104 MEMBRANE PROTEIN MJ1595"/>
    <property type="match status" value="1"/>
</dbReference>
<evidence type="ECO:0000256" key="5">
    <source>
        <dbReference type="ARBA" id="ARBA00023136"/>
    </source>
</evidence>
<protein>
    <submittedName>
        <fullName evidence="7">Membrane protein</fullName>
    </submittedName>
</protein>
<feature type="transmembrane region" description="Helical" evidence="6">
    <location>
        <begin position="208"/>
        <end position="230"/>
    </location>
</feature>
<evidence type="ECO:0000256" key="2">
    <source>
        <dbReference type="ARBA" id="ARBA00022475"/>
    </source>
</evidence>
<feature type="transmembrane region" description="Helical" evidence="6">
    <location>
        <begin position="242"/>
        <end position="263"/>
    </location>
</feature>
<dbReference type="Pfam" id="PF03706">
    <property type="entry name" value="LPG_synthase_TM"/>
    <property type="match status" value="1"/>
</dbReference>
<dbReference type="GO" id="GO:0005886">
    <property type="term" value="C:plasma membrane"/>
    <property type="evidence" value="ECO:0007669"/>
    <property type="project" value="UniProtKB-SubCell"/>
</dbReference>
<keyword evidence="4 6" id="KW-1133">Transmembrane helix</keyword>
<evidence type="ECO:0000256" key="6">
    <source>
        <dbReference type="SAM" id="Phobius"/>
    </source>
</evidence>
<keyword evidence="3 6" id="KW-0812">Transmembrane</keyword>
<dbReference type="NCBIfam" id="TIGR00374">
    <property type="entry name" value="flippase-like domain"/>
    <property type="match status" value="1"/>
</dbReference>
<evidence type="ECO:0000256" key="4">
    <source>
        <dbReference type="ARBA" id="ARBA00022989"/>
    </source>
</evidence>
<feature type="transmembrane region" description="Helical" evidence="6">
    <location>
        <begin position="75"/>
        <end position="93"/>
    </location>
</feature>
<keyword evidence="8" id="KW-1185">Reference proteome</keyword>
<dbReference type="PANTHER" id="PTHR39087">
    <property type="entry name" value="UPF0104 MEMBRANE PROTEIN MJ1595"/>
    <property type="match status" value="1"/>
</dbReference>
<comment type="subcellular location">
    <subcellularLocation>
        <location evidence="1">Cell membrane</location>
        <topology evidence="1">Multi-pass membrane protein</topology>
    </subcellularLocation>
</comment>
<dbReference type="KEGG" id="dmp:FAK_14310"/>
<sequence length="331" mass="36341">MKSLAKRLILLIITALFLYLVLRKVEPAKLWQALTQVYWPLLLPVVLVYLAGFIPRAQKWRIILGRIKPVGLGDCLGYILVGCAANSLLPARLGELVRAFICGRREQVPATSVLSTIVLERVLEVLSLLVLLCVAVWLTGRGELYRLALVGLALCLGLMAGLFWLQRRPGWVLKLTALLPWEGLRERAQGWLTTFVQGLAVVKSPSRLAAIIALGWAVYLIEGAAYWLLAYAFDLQVTYPQVLFVLCFIFVGMTIPSTVGNIGPLQYFCVLGLGYFGVDSSQALIYSVFINALMYLTVPLGLVYLHAYGATLGGLRSRFGAGKGAAPSLEE</sequence>
<dbReference type="EMBL" id="AP028679">
    <property type="protein sequence ID" value="BEQ14365.1"/>
    <property type="molecule type" value="Genomic_DNA"/>
</dbReference>
<evidence type="ECO:0000256" key="3">
    <source>
        <dbReference type="ARBA" id="ARBA00022692"/>
    </source>
</evidence>
<keyword evidence="5 6" id="KW-0472">Membrane</keyword>
<keyword evidence="2" id="KW-1003">Cell membrane</keyword>
<gene>
    <name evidence="7" type="ORF">FAK_14310</name>
</gene>
<accession>A0AAU9ERA1</accession>
<dbReference type="AlphaFoldDB" id="A0AAU9ERA1"/>
<feature type="transmembrane region" description="Helical" evidence="6">
    <location>
        <begin position="283"/>
        <end position="308"/>
    </location>
</feature>